<gene>
    <name evidence="1" type="ORF">BDN72DRAFT_837142</name>
</gene>
<proteinExistence type="predicted"/>
<protein>
    <submittedName>
        <fullName evidence="1">Uncharacterized protein</fullName>
    </submittedName>
</protein>
<dbReference type="Proteomes" id="UP000308600">
    <property type="component" value="Unassembled WGS sequence"/>
</dbReference>
<evidence type="ECO:0000313" key="1">
    <source>
        <dbReference type="EMBL" id="TFK71753.1"/>
    </source>
</evidence>
<name>A0ACD3B0H2_9AGAR</name>
<accession>A0ACD3B0H2</accession>
<keyword evidence="2" id="KW-1185">Reference proteome</keyword>
<sequence>MMILQIEGEADLDDHLVVLPSGWDGNLIPVQSTSVKGEEGTRIAIENENQLQIEPSSTYIVITYTCR</sequence>
<organism evidence="1 2">
    <name type="scientific">Pluteus cervinus</name>
    <dbReference type="NCBI Taxonomy" id="181527"/>
    <lineage>
        <taxon>Eukaryota</taxon>
        <taxon>Fungi</taxon>
        <taxon>Dikarya</taxon>
        <taxon>Basidiomycota</taxon>
        <taxon>Agaricomycotina</taxon>
        <taxon>Agaricomycetes</taxon>
        <taxon>Agaricomycetidae</taxon>
        <taxon>Agaricales</taxon>
        <taxon>Pluteineae</taxon>
        <taxon>Pluteaceae</taxon>
        <taxon>Pluteus</taxon>
    </lineage>
</organism>
<reference evidence="1 2" key="1">
    <citation type="journal article" date="2019" name="Nat. Ecol. Evol.">
        <title>Megaphylogeny resolves global patterns of mushroom evolution.</title>
        <authorList>
            <person name="Varga T."/>
            <person name="Krizsan K."/>
            <person name="Foldi C."/>
            <person name="Dima B."/>
            <person name="Sanchez-Garcia M."/>
            <person name="Sanchez-Ramirez S."/>
            <person name="Szollosi G.J."/>
            <person name="Szarkandi J.G."/>
            <person name="Papp V."/>
            <person name="Albert L."/>
            <person name="Andreopoulos W."/>
            <person name="Angelini C."/>
            <person name="Antonin V."/>
            <person name="Barry K.W."/>
            <person name="Bougher N.L."/>
            <person name="Buchanan P."/>
            <person name="Buyck B."/>
            <person name="Bense V."/>
            <person name="Catcheside P."/>
            <person name="Chovatia M."/>
            <person name="Cooper J."/>
            <person name="Damon W."/>
            <person name="Desjardin D."/>
            <person name="Finy P."/>
            <person name="Geml J."/>
            <person name="Haridas S."/>
            <person name="Hughes K."/>
            <person name="Justo A."/>
            <person name="Karasinski D."/>
            <person name="Kautmanova I."/>
            <person name="Kiss B."/>
            <person name="Kocsube S."/>
            <person name="Kotiranta H."/>
            <person name="LaButti K.M."/>
            <person name="Lechner B.E."/>
            <person name="Liimatainen K."/>
            <person name="Lipzen A."/>
            <person name="Lukacs Z."/>
            <person name="Mihaltcheva S."/>
            <person name="Morgado L.N."/>
            <person name="Niskanen T."/>
            <person name="Noordeloos M.E."/>
            <person name="Ohm R.A."/>
            <person name="Ortiz-Santana B."/>
            <person name="Ovrebo C."/>
            <person name="Racz N."/>
            <person name="Riley R."/>
            <person name="Savchenko A."/>
            <person name="Shiryaev A."/>
            <person name="Soop K."/>
            <person name="Spirin V."/>
            <person name="Szebenyi C."/>
            <person name="Tomsovsky M."/>
            <person name="Tulloss R.E."/>
            <person name="Uehling J."/>
            <person name="Grigoriev I.V."/>
            <person name="Vagvolgyi C."/>
            <person name="Papp T."/>
            <person name="Martin F.M."/>
            <person name="Miettinen O."/>
            <person name="Hibbett D.S."/>
            <person name="Nagy L.G."/>
        </authorList>
    </citation>
    <scope>NUCLEOTIDE SEQUENCE [LARGE SCALE GENOMIC DNA]</scope>
    <source>
        <strain evidence="1 2">NL-1719</strain>
    </source>
</reference>
<dbReference type="EMBL" id="ML208293">
    <property type="protein sequence ID" value="TFK71753.1"/>
    <property type="molecule type" value="Genomic_DNA"/>
</dbReference>
<evidence type="ECO:0000313" key="2">
    <source>
        <dbReference type="Proteomes" id="UP000308600"/>
    </source>
</evidence>